<dbReference type="AlphaFoldDB" id="A0A978UDR1"/>
<dbReference type="GO" id="GO:0005829">
    <property type="term" value="C:cytosol"/>
    <property type="evidence" value="ECO:0007669"/>
    <property type="project" value="TreeGrafter"/>
</dbReference>
<accession>A0A978UDR1</accession>
<dbReference type="Gene3D" id="2.40.160.120">
    <property type="match status" value="1"/>
</dbReference>
<dbReference type="PANTHER" id="PTHR10972:SF96">
    <property type="entry name" value="OXYSTEROL-BINDING PROTEIN-RELATED PROTEIN 1A-RELATED"/>
    <property type="match status" value="1"/>
</dbReference>
<evidence type="ECO:0000313" key="1">
    <source>
        <dbReference type="EMBL" id="KAH7512904.1"/>
    </source>
</evidence>
<organism evidence="1 2">
    <name type="scientific">Ziziphus jujuba var. spinosa</name>
    <dbReference type="NCBI Taxonomy" id="714518"/>
    <lineage>
        <taxon>Eukaryota</taxon>
        <taxon>Viridiplantae</taxon>
        <taxon>Streptophyta</taxon>
        <taxon>Embryophyta</taxon>
        <taxon>Tracheophyta</taxon>
        <taxon>Spermatophyta</taxon>
        <taxon>Magnoliopsida</taxon>
        <taxon>eudicotyledons</taxon>
        <taxon>Gunneridae</taxon>
        <taxon>Pentapetalae</taxon>
        <taxon>rosids</taxon>
        <taxon>fabids</taxon>
        <taxon>Rosales</taxon>
        <taxon>Rhamnaceae</taxon>
        <taxon>Paliureae</taxon>
        <taxon>Ziziphus</taxon>
    </lineage>
</organism>
<dbReference type="EMBL" id="JAEACU010000012">
    <property type="protein sequence ID" value="KAH7512904.1"/>
    <property type="molecule type" value="Genomic_DNA"/>
</dbReference>
<reference evidence="1" key="1">
    <citation type="journal article" date="2021" name="Front. Plant Sci.">
        <title>Chromosome-Scale Genome Assembly for Chinese Sour Jujube and Insights Into Its Genome Evolution and Domestication Signature.</title>
        <authorList>
            <person name="Shen L.-Y."/>
            <person name="Luo H."/>
            <person name="Wang X.-L."/>
            <person name="Wang X.-M."/>
            <person name="Qiu X.-J."/>
            <person name="Liu H."/>
            <person name="Zhou S.-S."/>
            <person name="Jia K.-H."/>
            <person name="Nie S."/>
            <person name="Bao Y.-T."/>
            <person name="Zhang R.-G."/>
            <person name="Yun Q.-Z."/>
            <person name="Chai Y.-H."/>
            <person name="Lu J.-Y."/>
            <person name="Li Y."/>
            <person name="Zhao S.-W."/>
            <person name="Mao J.-F."/>
            <person name="Jia S.-G."/>
            <person name="Mao Y.-M."/>
        </authorList>
    </citation>
    <scope>NUCLEOTIDE SEQUENCE</scope>
    <source>
        <strain evidence="1">AT0</strain>
        <tissue evidence="1">Leaf</tissue>
    </source>
</reference>
<gene>
    <name evidence="1" type="ORF">FEM48_Zijuj12G0139600</name>
</gene>
<protein>
    <submittedName>
        <fullName evidence="1">Uncharacterized protein</fullName>
    </submittedName>
</protein>
<dbReference type="GO" id="GO:0032934">
    <property type="term" value="F:sterol binding"/>
    <property type="evidence" value="ECO:0007669"/>
    <property type="project" value="TreeGrafter"/>
</dbReference>
<dbReference type="SUPFAM" id="SSF144000">
    <property type="entry name" value="Oxysterol-binding protein-like"/>
    <property type="match status" value="1"/>
</dbReference>
<dbReference type="GO" id="GO:0016020">
    <property type="term" value="C:membrane"/>
    <property type="evidence" value="ECO:0007669"/>
    <property type="project" value="TreeGrafter"/>
</dbReference>
<evidence type="ECO:0000313" key="2">
    <source>
        <dbReference type="Proteomes" id="UP000813462"/>
    </source>
</evidence>
<comment type="caution">
    <text evidence="1">The sequence shown here is derived from an EMBL/GenBank/DDBJ whole genome shotgun (WGS) entry which is preliminary data.</text>
</comment>
<dbReference type="Pfam" id="PF01237">
    <property type="entry name" value="Oxysterol_BP"/>
    <property type="match status" value="1"/>
</dbReference>
<dbReference type="InterPro" id="IPR000648">
    <property type="entry name" value="Oxysterol-bd"/>
</dbReference>
<dbReference type="Proteomes" id="UP000813462">
    <property type="component" value="Unassembled WGS sequence"/>
</dbReference>
<dbReference type="PANTHER" id="PTHR10972">
    <property type="entry name" value="OXYSTEROL-BINDING PROTEIN-RELATED"/>
    <property type="match status" value="1"/>
</dbReference>
<name>A0A978UDR1_ZIZJJ</name>
<sequence>MERSHLKSPIEGSRRLALFGNRQWLCGENLMENTVVLSLTDQSEGTIEISTQKKHFGLWTFKTLCIHTEYSSSFWCQGHSIQLDHVVLLTVEFDDREIFQWSKVTTSINNLILGKLYCDHCGTMRIQGNHNYSCKLKFKEQSIIDQNPHQLLWKRSKPPQFPTRYNLTRFDITMNELTPGLKEKLSPIDLRLRPDQSLYPEVHNNMLIIMFSLWLESKLAFRKPEILLRLGKPEKHMWMQRGWGLFRKSSYGEILLWLTYKAYVKDEKDDKAEAESTDIDALDCERRNRVF</sequence>
<proteinExistence type="predicted"/>
<dbReference type="InterPro" id="IPR037239">
    <property type="entry name" value="OSBP_sf"/>
</dbReference>